<evidence type="ECO:0000256" key="3">
    <source>
        <dbReference type="ARBA" id="ARBA00020620"/>
    </source>
</evidence>
<dbReference type="Proteomes" id="UP001652660">
    <property type="component" value="Chromosome 2e"/>
</dbReference>
<gene>
    <name evidence="14" type="primary">LOC113731382</name>
</gene>
<evidence type="ECO:0000313" key="14">
    <source>
        <dbReference type="RefSeq" id="XP_027112430.1"/>
    </source>
</evidence>
<dbReference type="GO" id="GO:0008270">
    <property type="term" value="F:zinc ion binding"/>
    <property type="evidence" value="ECO:0007669"/>
    <property type="project" value="UniProtKB-KW"/>
</dbReference>
<keyword evidence="13" id="KW-1185">Reference proteome</keyword>
<keyword evidence="8" id="KW-0862">Zinc</keyword>
<keyword evidence="5" id="KW-0479">Metal-binding</keyword>
<evidence type="ECO:0000256" key="10">
    <source>
        <dbReference type="ARBA" id="ARBA00023242"/>
    </source>
</evidence>
<dbReference type="GO" id="GO:0005681">
    <property type="term" value="C:spliceosomal complex"/>
    <property type="evidence" value="ECO:0007669"/>
    <property type="project" value="UniProtKB-KW"/>
</dbReference>
<organism evidence="13 14">
    <name type="scientific">Coffea arabica</name>
    <name type="common">Arabian coffee</name>
    <dbReference type="NCBI Taxonomy" id="13443"/>
    <lineage>
        <taxon>Eukaryota</taxon>
        <taxon>Viridiplantae</taxon>
        <taxon>Streptophyta</taxon>
        <taxon>Embryophyta</taxon>
        <taxon>Tracheophyta</taxon>
        <taxon>Spermatophyta</taxon>
        <taxon>Magnoliopsida</taxon>
        <taxon>eudicotyledons</taxon>
        <taxon>Gunneridae</taxon>
        <taxon>Pentapetalae</taxon>
        <taxon>asterids</taxon>
        <taxon>lamiids</taxon>
        <taxon>Gentianales</taxon>
        <taxon>Rubiaceae</taxon>
        <taxon>Ixoroideae</taxon>
        <taxon>Gardenieae complex</taxon>
        <taxon>Bertiereae - Coffeeae clade</taxon>
        <taxon>Coffeeae</taxon>
        <taxon>Coffea</taxon>
    </lineage>
</organism>
<keyword evidence="6" id="KW-0747">Spliceosome</keyword>
<reference evidence="14" key="2">
    <citation type="submission" date="2025-08" db="UniProtKB">
        <authorList>
            <consortium name="RefSeq"/>
        </authorList>
    </citation>
    <scope>IDENTIFICATION</scope>
    <source>
        <tissue evidence="14">Leaves</tissue>
    </source>
</reference>
<evidence type="ECO:0000256" key="8">
    <source>
        <dbReference type="ARBA" id="ARBA00022833"/>
    </source>
</evidence>
<dbReference type="PANTHER" id="PTHR32297">
    <property type="entry name" value="SODIUM CHANNEL MODIFIER 1"/>
    <property type="match status" value="1"/>
</dbReference>
<dbReference type="Pfam" id="PF15805">
    <property type="entry name" value="SCNM1_acidic"/>
    <property type="match status" value="1"/>
</dbReference>
<dbReference type="GO" id="GO:0008380">
    <property type="term" value="P:RNA splicing"/>
    <property type="evidence" value="ECO:0007669"/>
    <property type="project" value="UniProtKB-KW"/>
</dbReference>
<dbReference type="RefSeq" id="XP_027112430.1">
    <property type="nucleotide sequence ID" value="XM_027256629.2"/>
</dbReference>
<proteinExistence type="predicted"/>
<evidence type="ECO:0000256" key="6">
    <source>
        <dbReference type="ARBA" id="ARBA00022728"/>
    </source>
</evidence>
<dbReference type="PANTHER" id="PTHR32297:SF1">
    <property type="entry name" value="SODIUM CHANNEL MODIFIER 1"/>
    <property type="match status" value="1"/>
</dbReference>
<feature type="domain" description="Sodium channel modifier 1 zinc-finger" evidence="11">
    <location>
        <begin position="43"/>
        <end position="70"/>
    </location>
</feature>
<keyword evidence="9" id="KW-0508">mRNA splicing</keyword>
<reference evidence="13" key="1">
    <citation type="journal article" date="2025" name="Foods">
        <title>Unveiling the Microbial Signatures of Arabica Coffee Cherries: Insights into Ripeness Specific Diversity, Functional Traits, and Implications for Quality and Safety.</title>
        <authorList>
            <consortium name="RefSeq"/>
            <person name="Tenea G.N."/>
            <person name="Cifuentes V."/>
            <person name="Reyes P."/>
            <person name="Cevallos-Vallejos M."/>
        </authorList>
    </citation>
    <scope>NUCLEOTIDE SEQUENCE [LARGE SCALE GENOMIC DNA]</scope>
</reference>
<dbReference type="GO" id="GO:0016607">
    <property type="term" value="C:nuclear speck"/>
    <property type="evidence" value="ECO:0007669"/>
    <property type="project" value="UniProtKB-SubCell"/>
</dbReference>
<evidence type="ECO:0000256" key="2">
    <source>
        <dbReference type="ARBA" id="ARBA00004642"/>
    </source>
</evidence>
<evidence type="ECO:0000256" key="4">
    <source>
        <dbReference type="ARBA" id="ARBA00022664"/>
    </source>
</evidence>
<keyword evidence="10" id="KW-0539">Nucleus</keyword>
<dbReference type="GO" id="GO:0006397">
    <property type="term" value="P:mRNA processing"/>
    <property type="evidence" value="ECO:0007669"/>
    <property type="project" value="UniProtKB-KW"/>
</dbReference>
<evidence type="ECO:0000256" key="5">
    <source>
        <dbReference type="ARBA" id="ARBA00022723"/>
    </source>
</evidence>
<evidence type="ECO:0000256" key="9">
    <source>
        <dbReference type="ARBA" id="ARBA00023187"/>
    </source>
</evidence>
<dbReference type="Pfam" id="PF15803">
    <property type="entry name" value="zf-SCNM1"/>
    <property type="match status" value="1"/>
</dbReference>
<dbReference type="InterPro" id="IPR033570">
    <property type="entry name" value="SCNM1"/>
</dbReference>
<dbReference type="InterPro" id="IPR031625">
    <property type="entry name" value="SCNM1_acidic"/>
</dbReference>
<evidence type="ECO:0000256" key="1">
    <source>
        <dbReference type="ARBA" id="ARBA00004324"/>
    </source>
</evidence>
<comment type="subcellular location">
    <subcellularLocation>
        <location evidence="1">Nucleus speckle</location>
    </subcellularLocation>
    <subcellularLocation>
        <location evidence="2">Nucleus</location>
        <location evidence="2">Nucleoplasm</location>
    </subcellularLocation>
</comment>
<evidence type="ECO:0000259" key="11">
    <source>
        <dbReference type="Pfam" id="PF15803"/>
    </source>
</evidence>
<dbReference type="AlphaFoldDB" id="A0A6P6WBP8"/>
<evidence type="ECO:0000313" key="13">
    <source>
        <dbReference type="Proteomes" id="UP001652660"/>
    </source>
</evidence>
<protein>
    <recommendedName>
        <fullName evidence="3">Sodium channel modifier 1</fullName>
    </recommendedName>
</protein>
<dbReference type="OrthoDB" id="1924550at2759"/>
<evidence type="ECO:0000259" key="12">
    <source>
        <dbReference type="Pfam" id="PF15805"/>
    </source>
</evidence>
<dbReference type="GeneID" id="113731382"/>
<sequence>MSVFGGDSWGREAQYRKRRVDDLIIEGIDGCGYKKLPNGKLVCLLCPHHPVLDTPLMLSQMHVKGSRHRAAESEQKERELSRQYQINKRIALADSSSTAVSSTSSEVRCGSTKTPLIEQVHKAASEILAGESPQCSTMDKSPDVRSDICYYKKENQSIAKSNATEVVAAPEVAFQQQLDYKNRRERELKLISAGWKRDAHGRWFKDENVFACRLSLILMRKIQMFILDSEWGKIMIELMISDPPVALIMA</sequence>
<keyword evidence="4" id="KW-0507">mRNA processing</keyword>
<keyword evidence="7" id="KW-0863">Zinc-finger</keyword>
<evidence type="ECO:0000256" key="7">
    <source>
        <dbReference type="ARBA" id="ARBA00022771"/>
    </source>
</evidence>
<dbReference type="InterPro" id="IPR031622">
    <property type="entry name" value="Znf-SCNM1"/>
</dbReference>
<accession>A0A6P6WBP8</accession>
<feature type="domain" description="Sodium channel modifier 1 acidic C-terminal" evidence="12">
    <location>
        <begin position="181"/>
        <end position="209"/>
    </location>
</feature>
<name>A0A6P6WBP8_COFAR</name>